<dbReference type="Pfam" id="PF04267">
    <property type="entry name" value="SoxD"/>
    <property type="match status" value="1"/>
</dbReference>
<sequence length="94" mass="10483">MKIIPCPQNGPRPVSEFSFAGAVEPRDETATDASAAWAEQVFFKENGTGVVTELWRHNPSAFWLYLERCRVTDRIIKAYPANAANSADGEEEHD</sequence>
<dbReference type="InterPro" id="IPR006279">
    <property type="entry name" value="SoxD"/>
</dbReference>
<dbReference type="EMBL" id="MJIC01000015">
    <property type="protein sequence ID" value="OFI33284.1"/>
    <property type="molecule type" value="Genomic_DNA"/>
</dbReference>
<dbReference type="STRING" id="1856405.BFC17_03215"/>
<dbReference type="GO" id="GO:0046653">
    <property type="term" value="P:tetrahydrofolate metabolic process"/>
    <property type="evidence" value="ECO:0007669"/>
    <property type="project" value="InterPro"/>
</dbReference>
<organism evidence="1 2">
    <name type="scientific">Alteromonas lipolytica</name>
    <dbReference type="NCBI Taxonomy" id="1856405"/>
    <lineage>
        <taxon>Bacteria</taxon>
        <taxon>Pseudomonadati</taxon>
        <taxon>Pseudomonadota</taxon>
        <taxon>Gammaproteobacteria</taxon>
        <taxon>Alteromonadales</taxon>
        <taxon>Alteromonadaceae</taxon>
        <taxon>Alteromonas/Salinimonas group</taxon>
        <taxon>Alteromonas</taxon>
    </lineage>
</organism>
<evidence type="ECO:0008006" key="3">
    <source>
        <dbReference type="Google" id="ProtNLM"/>
    </source>
</evidence>
<protein>
    <recommendedName>
        <fullName evidence="3">Sarcosine oxidase subunit delta</fullName>
    </recommendedName>
</protein>
<proteinExistence type="predicted"/>
<comment type="caution">
    <text evidence="1">The sequence shown here is derived from an EMBL/GenBank/DDBJ whole genome shotgun (WGS) entry which is preliminary data.</text>
</comment>
<reference evidence="1 2" key="1">
    <citation type="submission" date="2016-09" db="EMBL/GenBank/DDBJ databases">
        <title>Alteromonas lipolytica, a new species isolated from sea water.</title>
        <authorList>
            <person name="Wu Y.-H."/>
            <person name="Cheng H."/>
            <person name="Xu X.-W."/>
        </authorList>
    </citation>
    <scope>NUCLEOTIDE SEQUENCE [LARGE SCALE GENOMIC DNA]</scope>
    <source>
        <strain evidence="1 2">JW12</strain>
    </source>
</reference>
<dbReference type="OrthoDB" id="7159274at2"/>
<dbReference type="RefSeq" id="WP_070177660.1">
    <property type="nucleotide sequence ID" value="NZ_BMJR01000002.1"/>
</dbReference>
<dbReference type="Gene3D" id="3.30.2270.10">
    <property type="entry name" value="Folate-binding superfamily"/>
    <property type="match status" value="1"/>
</dbReference>
<accession>A0A1E8FBI1</accession>
<dbReference type="AlphaFoldDB" id="A0A1E8FBI1"/>
<gene>
    <name evidence="1" type="ORF">BFC17_03215</name>
</gene>
<keyword evidence="2" id="KW-1185">Reference proteome</keyword>
<evidence type="ECO:0000313" key="1">
    <source>
        <dbReference type="EMBL" id="OFI33284.1"/>
    </source>
</evidence>
<dbReference type="Proteomes" id="UP000176037">
    <property type="component" value="Unassembled WGS sequence"/>
</dbReference>
<dbReference type="InterPro" id="IPR038561">
    <property type="entry name" value="SoxD_sf"/>
</dbReference>
<evidence type="ECO:0000313" key="2">
    <source>
        <dbReference type="Proteomes" id="UP000176037"/>
    </source>
</evidence>
<name>A0A1E8FBI1_9ALTE</name>
<dbReference type="GO" id="GO:0008115">
    <property type="term" value="F:sarcosine oxidase activity"/>
    <property type="evidence" value="ECO:0007669"/>
    <property type="project" value="InterPro"/>
</dbReference>